<dbReference type="SUPFAM" id="SSF54427">
    <property type="entry name" value="NTF2-like"/>
    <property type="match status" value="1"/>
</dbReference>
<dbReference type="InterPro" id="IPR032710">
    <property type="entry name" value="NTF2-like_dom_sf"/>
</dbReference>
<reference evidence="3" key="1">
    <citation type="submission" date="2017-05" db="EMBL/GenBank/DDBJ databases">
        <authorList>
            <person name="Kirkegaard R."/>
            <person name="Mcilroy J S."/>
        </authorList>
    </citation>
    <scope>NUCLEOTIDE SEQUENCE [LARGE SCALE GENOMIC DNA]</scope>
</reference>
<evidence type="ECO:0000313" key="2">
    <source>
        <dbReference type="EMBL" id="SMX54740.1"/>
    </source>
</evidence>
<keyword evidence="3" id="KW-1185">Reference proteome</keyword>
<name>A0A1Y6K9M7_9CHLR</name>
<protein>
    <recommendedName>
        <fullName evidence="1">NTF2 domain-containing protein</fullName>
    </recommendedName>
</protein>
<dbReference type="Proteomes" id="UP000195514">
    <property type="component" value="Chromosome I"/>
</dbReference>
<gene>
    <name evidence="2" type="ORF">CFX1CAM_1675</name>
</gene>
<dbReference type="Pfam" id="PF12680">
    <property type="entry name" value="SnoaL_2"/>
    <property type="match status" value="1"/>
</dbReference>
<dbReference type="RefSeq" id="WP_087862562.1">
    <property type="nucleotide sequence ID" value="NZ_LT859958.1"/>
</dbReference>
<dbReference type="KEGG" id="abat:CFX1CAM_1675"/>
<dbReference type="EMBL" id="LT859958">
    <property type="protein sequence ID" value="SMX54740.1"/>
    <property type="molecule type" value="Genomic_DNA"/>
</dbReference>
<organism evidence="2 3">
    <name type="scientific">Candidatus Brevifilum fermentans</name>
    <dbReference type="NCBI Taxonomy" id="1986204"/>
    <lineage>
        <taxon>Bacteria</taxon>
        <taxon>Bacillati</taxon>
        <taxon>Chloroflexota</taxon>
        <taxon>Anaerolineae</taxon>
        <taxon>Anaerolineales</taxon>
        <taxon>Anaerolineaceae</taxon>
        <taxon>Candidatus Brevifilum</taxon>
    </lineage>
</organism>
<dbReference type="AlphaFoldDB" id="A0A1Y6K9M7"/>
<evidence type="ECO:0000313" key="3">
    <source>
        <dbReference type="Proteomes" id="UP000195514"/>
    </source>
</evidence>
<dbReference type="PROSITE" id="PS50177">
    <property type="entry name" value="NTF2_DOMAIN"/>
    <property type="match status" value="1"/>
</dbReference>
<proteinExistence type="predicted"/>
<dbReference type="InterPro" id="IPR037401">
    <property type="entry name" value="SnoaL-like"/>
</dbReference>
<sequence>MELKGKGYYIWRLKNCEKGNPDRIVDLAREAKLSHVLIKIADGAFPYNVDLESGFDYVRPVIKKLQSHNIAVWGWQYIYGNHPDQEAQIAVKRSIELGVDGYVVNAEHEFKQPKKAAAASRYMNILRNNLGSLPIALSSYRFPSYHPDFPFSNFLKRCDYNMPQVYWMKSINTGGAQLQRCINEYNQIKPFRTIVPTGPTFKEHGWIPQENDVTEFLQVAQKLNLPAVNFWYWEGCRRDLPKFWDLVRNYRYENSTAGNNFLSQYFAALNSNNPDKVIKFYHSNAVHIRSGGAIVGKPAIREWITNLMEEHTGQKFILLQENVDRHIHNFRWQVQKPNGGVTEGRDTMGVIDNTIRFHYSIIQQP</sequence>
<dbReference type="OrthoDB" id="1877836at2"/>
<dbReference type="InterPro" id="IPR018222">
    <property type="entry name" value="Nuclear_transport_factor_2_euk"/>
</dbReference>
<dbReference type="Gene3D" id="3.10.450.50">
    <property type="match status" value="1"/>
</dbReference>
<feature type="domain" description="NTF2" evidence="1">
    <location>
        <begin position="257"/>
        <end position="341"/>
    </location>
</feature>
<accession>A0A1Y6K9M7</accession>
<dbReference type="CDD" id="cd00531">
    <property type="entry name" value="NTF2_like"/>
    <property type="match status" value="1"/>
</dbReference>
<evidence type="ECO:0000259" key="1">
    <source>
        <dbReference type="PROSITE" id="PS50177"/>
    </source>
</evidence>